<dbReference type="PANTHER" id="PTHR38441:SF1">
    <property type="entry name" value="MEMBRANE PROTEIN"/>
    <property type="match status" value="1"/>
</dbReference>
<keyword evidence="4" id="KW-1185">Reference proteome</keyword>
<dbReference type="Proteomes" id="UP001499984">
    <property type="component" value="Unassembled WGS sequence"/>
</dbReference>
<keyword evidence="2" id="KW-0472">Membrane</keyword>
<feature type="region of interest" description="Disordered" evidence="1">
    <location>
        <begin position="1"/>
        <end position="39"/>
    </location>
</feature>
<reference evidence="4" key="1">
    <citation type="journal article" date="2019" name="Int. J. Syst. Evol. Microbiol.">
        <title>The Global Catalogue of Microorganisms (GCM) 10K type strain sequencing project: providing services to taxonomists for standard genome sequencing and annotation.</title>
        <authorList>
            <consortium name="The Broad Institute Genomics Platform"/>
            <consortium name="The Broad Institute Genome Sequencing Center for Infectious Disease"/>
            <person name="Wu L."/>
            <person name="Ma J."/>
        </authorList>
    </citation>
    <scope>NUCLEOTIDE SEQUENCE [LARGE SCALE GENOMIC DNA]</scope>
    <source>
        <strain evidence="4">JCM 16925</strain>
    </source>
</reference>
<feature type="transmembrane region" description="Helical" evidence="2">
    <location>
        <begin position="90"/>
        <end position="112"/>
    </location>
</feature>
<evidence type="ECO:0000256" key="2">
    <source>
        <dbReference type="SAM" id="Phobius"/>
    </source>
</evidence>
<dbReference type="PANTHER" id="PTHR38441">
    <property type="entry name" value="INTEGRAL MEMBRANE PROTEIN-RELATED"/>
    <property type="match status" value="1"/>
</dbReference>
<evidence type="ECO:0008006" key="5">
    <source>
        <dbReference type="Google" id="ProtNLM"/>
    </source>
</evidence>
<name>A0ABP7VQ24_9ACTN</name>
<feature type="compositionally biased region" description="Low complexity" evidence="1">
    <location>
        <begin position="1"/>
        <end position="12"/>
    </location>
</feature>
<accession>A0ABP7VQ24</accession>
<gene>
    <name evidence="3" type="ORF">GCM10022233_56430</name>
</gene>
<dbReference type="EMBL" id="BAAAZY010000013">
    <property type="protein sequence ID" value="GAA4072089.1"/>
    <property type="molecule type" value="Genomic_DNA"/>
</dbReference>
<dbReference type="Pfam" id="PF04341">
    <property type="entry name" value="DUF485"/>
    <property type="match status" value="1"/>
</dbReference>
<protein>
    <recommendedName>
        <fullName evidence="5">DUF485 domain-containing protein</fullName>
    </recommendedName>
</protein>
<organism evidence="3 4">
    <name type="scientific">Streptomyces shaanxiensis</name>
    <dbReference type="NCBI Taxonomy" id="653357"/>
    <lineage>
        <taxon>Bacteria</taxon>
        <taxon>Bacillati</taxon>
        <taxon>Actinomycetota</taxon>
        <taxon>Actinomycetes</taxon>
        <taxon>Kitasatosporales</taxon>
        <taxon>Streptomycetaceae</taxon>
        <taxon>Streptomyces</taxon>
    </lineage>
</organism>
<evidence type="ECO:0000313" key="3">
    <source>
        <dbReference type="EMBL" id="GAA4072089.1"/>
    </source>
</evidence>
<feature type="transmembrane region" description="Helical" evidence="2">
    <location>
        <begin position="57"/>
        <end position="78"/>
    </location>
</feature>
<comment type="caution">
    <text evidence="3">The sequence shown here is derived from an EMBL/GenBank/DDBJ whole genome shotgun (WGS) entry which is preliminary data.</text>
</comment>
<evidence type="ECO:0000313" key="4">
    <source>
        <dbReference type="Proteomes" id="UP001499984"/>
    </source>
</evidence>
<proteinExistence type="predicted"/>
<evidence type="ECO:0000256" key="1">
    <source>
        <dbReference type="SAM" id="MobiDB-lite"/>
    </source>
</evidence>
<keyword evidence="2" id="KW-0812">Transmembrane</keyword>
<keyword evidence="2" id="KW-1133">Transmembrane helix</keyword>
<sequence length="137" mass="14652">MYGSHEPPLGFHEPPHGFPPPRSRPAAYAGRHPAEGSATPEAMTALVELRAARRSRVFPVATAVLGLYLLNALLVSTARDVMAIRVVGHLNVGLGLALLQCGTTLAVCRWYARYASTTLDPLAERARAGLGARGEQR</sequence>
<dbReference type="InterPro" id="IPR007436">
    <property type="entry name" value="DUF485"/>
</dbReference>